<accession>A0A840UU65</accession>
<comment type="caution">
    <text evidence="1">The sequence shown here is derived from an EMBL/GenBank/DDBJ whole genome shotgun (WGS) entry which is preliminary data.</text>
</comment>
<protein>
    <submittedName>
        <fullName evidence="1">Uncharacterized protein</fullName>
    </submittedName>
</protein>
<proteinExistence type="predicted"/>
<organism evidence="1 2">
    <name type="scientific">Desulfoprunum benzoelyticum</name>
    <dbReference type="NCBI Taxonomy" id="1506996"/>
    <lineage>
        <taxon>Bacteria</taxon>
        <taxon>Pseudomonadati</taxon>
        <taxon>Thermodesulfobacteriota</taxon>
        <taxon>Desulfobulbia</taxon>
        <taxon>Desulfobulbales</taxon>
        <taxon>Desulfobulbaceae</taxon>
        <taxon>Desulfoprunum</taxon>
    </lineage>
</organism>
<dbReference type="Proteomes" id="UP000539642">
    <property type="component" value="Unassembled WGS sequence"/>
</dbReference>
<evidence type="ECO:0000313" key="1">
    <source>
        <dbReference type="EMBL" id="MBB5348376.1"/>
    </source>
</evidence>
<dbReference type="EMBL" id="JACHEO010000011">
    <property type="protein sequence ID" value="MBB5348376.1"/>
    <property type="molecule type" value="Genomic_DNA"/>
</dbReference>
<gene>
    <name evidence="1" type="ORF">HNQ81_002111</name>
</gene>
<evidence type="ECO:0000313" key="2">
    <source>
        <dbReference type="Proteomes" id="UP000539642"/>
    </source>
</evidence>
<keyword evidence="2" id="KW-1185">Reference proteome</keyword>
<reference evidence="1 2" key="1">
    <citation type="submission" date="2020-08" db="EMBL/GenBank/DDBJ databases">
        <title>Genomic Encyclopedia of Type Strains, Phase IV (KMG-IV): sequencing the most valuable type-strain genomes for metagenomic binning, comparative biology and taxonomic classification.</title>
        <authorList>
            <person name="Goeker M."/>
        </authorList>
    </citation>
    <scope>NUCLEOTIDE SEQUENCE [LARGE SCALE GENOMIC DNA]</scope>
    <source>
        <strain evidence="1 2">DSM 28570</strain>
    </source>
</reference>
<dbReference type="AlphaFoldDB" id="A0A840UU65"/>
<sequence length="46" mass="5384">MFREGLILAGQPFFVYVYSFCCFKKAKVPVSYLNIELNNQNSDLIY</sequence>
<name>A0A840UU65_9BACT</name>